<dbReference type="PANTHER" id="PTHR36766">
    <property type="entry name" value="PLANT BROAD-SPECTRUM MILDEW RESISTANCE PROTEIN RPW8"/>
    <property type="match status" value="1"/>
</dbReference>
<accession>A0A1U9LJ24</accession>
<geneLocation type="plasmid" evidence="2">
    <name>pac1084_1</name>
</geneLocation>
<reference evidence="1 2" key="1">
    <citation type="submission" date="2016-03" db="EMBL/GenBank/DDBJ databases">
        <title>Acetic acid bacteria sequencing.</title>
        <authorList>
            <person name="Brandt J."/>
            <person name="Jakob F."/>
            <person name="Vogel R.F."/>
        </authorList>
    </citation>
    <scope>NUCLEOTIDE SEQUENCE [LARGE SCALE GENOMIC DNA]</scope>
    <source>
        <strain evidence="1 2">TMW2.1084</strain>
        <plasmid evidence="2">pac1084_1</plasmid>
    </source>
</reference>
<evidence type="ECO:0000313" key="1">
    <source>
        <dbReference type="EMBL" id="AQT06407.1"/>
    </source>
</evidence>
<name>A0A1U9LJ24_9PROT</name>
<keyword evidence="1" id="KW-0614">Plasmid</keyword>
<dbReference type="InterPro" id="IPR032675">
    <property type="entry name" value="LRR_dom_sf"/>
</dbReference>
<sequence>MRLFINKAFTEKMYDFFLDFSEIITNIGLVTLSQKTTPNTGYEREHQEGAAMALMNIFQDTPRPIKDLPSAIRKATKAGIVDFSGHSGLTHLPDHFATPLSLDLCGCENLTSLPSDLYVGGWMDASGSSLTATPKGMTVRRDIILRGCDTLQSLPHHLCVDGSLDVTGCEALRDISGVRKVSGNLEMTGCISLQKLPDEIAVGCSINLSDCRSLTHLPSKITVGKSLTMRGCESLECLPDFLHIDGDLDLTDCTSLRRIPPKISVSGYLKLSGCTGIAIPQQLISSMYRKILLPIDFSVF</sequence>
<dbReference type="Gene3D" id="3.80.10.10">
    <property type="entry name" value="Ribonuclease Inhibitor"/>
    <property type="match status" value="1"/>
</dbReference>
<protein>
    <submittedName>
        <fullName evidence="1">Uncharacterized protein</fullName>
    </submittedName>
</protein>
<proteinExistence type="predicted"/>
<organism evidence="1 2">
    <name type="scientific">Acetobacter persici</name>
    <dbReference type="NCBI Taxonomy" id="1076596"/>
    <lineage>
        <taxon>Bacteria</taxon>
        <taxon>Pseudomonadati</taxon>
        <taxon>Pseudomonadota</taxon>
        <taxon>Alphaproteobacteria</taxon>
        <taxon>Acetobacterales</taxon>
        <taxon>Acetobacteraceae</taxon>
        <taxon>Acetobacter</taxon>
    </lineage>
</organism>
<dbReference type="AlphaFoldDB" id="A0A1U9LJ24"/>
<dbReference type="SUPFAM" id="SSF52058">
    <property type="entry name" value="L domain-like"/>
    <property type="match status" value="1"/>
</dbReference>
<dbReference type="Proteomes" id="UP000189055">
    <property type="component" value="Plasmid pAC1084_1"/>
</dbReference>
<evidence type="ECO:0000313" key="2">
    <source>
        <dbReference type="Proteomes" id="UP000189055"/>
    </source>
</evidence>
<dbReference type="EMBL" id="CP014688">
    <property type="protein sequence ID" value="AQT06407.1"/>
    <property type="molecule type" value="Genomic_DNA"/>
</dbReference>
<dbReference type="KEGG" id="aper:A0U91_15445"/>
<dbReference type="PANTHER" id="PTHR36766:SF30">
    <property type="entry name" value="TIR-NBS TYPE DISEASE RESISTANCE PROTEIN-RELATED"/>
    <property type="match status" value="1"/>
</dbReference>
<gene>
    <name evidence="1" type="ORF">A0U91_15445</name>
</gene>